<keyword evidence="2" id="KW-0805">Transcription regulation</keyword>
<dbReference type="InterPro" id="IPR005119">
    <property type="entry name" value="LysR_subst-bd"/>
</dbReference>
<comment type="caution">
    <text evidence="6">The sequence shown here is derived from an EMBL/GenBank/DDBJ whole genome shotgun (WGS) entry which is preliminary data.</text>
</comment>
<keyword evidence="4" id="KW-0804">Transcription</keyword>
<dbReference type="Gene3D" id="1.10.10.10">
    <property type="entry name" value="Winged helix-like DNA-binding domain superfamily/Winged helix DNA-binding domain"/>
    <property type="match status" value="1"/>
</dbReference>
<dbReference type="GO" id="GO:0032993">
    <property type="term" value="C:protein-DNA complex"/>
    <property type="evidence" value="ECO:0007669"/>
    <property type="project" value="TreeGrafter"/>
</dbReference>
<accession>A0A561T526</accession>
<dbReference type="PRINTS" id="PR00039">
    <property type="entry name" value="HTHLYSR"/>
</dbReference>
<dbReference type="PANTHER" id="PTHR30346">
    <property type="entry name" value="TRANSCRIPTIONAL DUAL REGULATOR HCAR-RELATED"/>
    <property type="match status" value="1"/>
</dbReference>
<evidence type="ECO:0000313" key="7">
    <source>
        <dbReference type="Proteomes" id="UP000321261"/>
    </source>
</evidence>
<dbReference type="CDD" id="cd08414">
    <property type="entry name" value="PBP2_LTTR_aromatics_like"/>
    <property type="match status" value="1"/>
</dbReference>
<dbReference type="InterPro" id="IPR036390">
    <property type="entry name" value="WH_DNA-bd_sf"/>
</dbReference>
<dbReference type="AlphaFoldDB" id="A0A561T526"/>
<feature type="domain" description="HTH lysR-type" evidence="5">
    <location>
        <begin position="1"/>
        <end position="58"/>
    </location>
</feature>
<dbReference type="PANTHER" id="PTHR30346:SF0">
    <property type="entry name" value="HCA OPERON TRANSCRIPTIONAL ACTIVATOR HCAR"/>
    <property type="match status" value="1"/>
</dbReference>
<reference evidence="6 7" key="1">
    <citation type="submission" date="2019-06" db="EMBL/GenBank/DDBJ databases">
        <title>Sequencing the genomes of 1000 actinobacteria strains.</title>
        <authorList>
            <person name="Klenk H.-P."/>
        </authorList>
    </citation>
    <scope>NUCLEOTIDE SEQUENCE [LARGE SCALE GENOMIC DNA]</scope>
    <source>
        <strain evidence="6 7">DSM 45671</strain>
    </source>
</reference>
<organism evidence="6 7">
    <name type="scientific">Pseudonocardia hierapolitana</name>
    <dbReference type="NCBI Taxonomy" id="1128676"/>
    <lineage>
        <taxon>Bacteria</taxon>
        <taxon>Bacillati</taxon>
        <taxon>Actinomycetota</taxon>
        <taxon>Actinomycetes</taxon>
        <taxon>Pseudonocardiales</taxon>
        <taxon>Pseudonocardiaceae</taxon>
        <taxon>Pseudonocardia</taxon>
    </lineage>
</organism>
<dbReference type="Pfam" id="PF00126">
    <property type="entry name" value="HTH_1"/>
    <property type="match status" value="1"/>
</dbReference>
<dbReference type="PROSITE" id="PS50931">
    <property type="entry name" value="HTH_LYSR"/>
    <property type="match status" value="1"/>
</dbReference>
<protein>
    <submittedName>
        <fullName evidence="6">LysR family transcriptional regulator</fullName>
    </submittedName>
</protein>
<dbReference type="Proteomes" id="UP000321261">
    <property type="component" value="Unassembled WGS sequence"/>
</dbReference>
<gene>
    <name evidence="6" type="ORF">FHX44_118163</name>
</gene>
<evidence type="ECO:0000256" key="4">
    <source>
        <dbReference type="ARBA" id="ARBA00023163"/>
    </source>
</evidence>
<evidence type="ECO:0000256" key="3">
    <source>
        <dbReference type="ARBA" id="ARBA00023125"/>
    </source>
</evidence>
<dbReference type="Pfam" id="PF03466">
    <property type="entry name" value="LysR_substrate"/>
    <property type="match status" value="1"/>
</dbReference>
<name>A0A561T526_9PSEU</name>
<dbReference type="FunFam" id="1.10.10.10:FF:000001">
    <property type="entry name" value="LysR family transcriptional regulator"/>
    <property type="match status" value="1"/>
</dbReference>
<evidence type="ECO:0000256" key="1">
    <source>
        <dbReference type="ARBA" id="ARBA00009437"/>
    </source>
</evidence>
<dbReference type="EMBL" id="VIWU01000001">
    <property type="protein sequence ID" value="TWF82218.1"/>
    <property type="molecule type" value="Genomic_DNA"/>
</dbReference>
<dbReference type="InterPro" id="IPR000847">
    <property type="entry name" value="LysR_HTH_N"/>
</dbReference>
<sequence length="296" mass="32389">MDRFRLECFVALAEELHFHRAAERCHVSQPAMSQQVRNLERELGVQLAHRTKRTVVLTPAGEVFLREARKTLRQLDLAVLLAQRTDRGEIGQLTVGVTSPALYVLFPEAARLFHAALPRVGMIVRELTTAEQEKALRAGDIDVGLIHPPLDDTGLRTEEVARAPFHLALPNVHPLARSESLELAELAGQRFVIFPRQIAPQLYDTIISMCQDAGFSLEIAMEAYPAQSIIALVSSGVGLGFIAGEMQRLNRPGVVYRPLRGAGPQLSVGVAHHPDGVSPAVEAFVDAARAAGRDVR</sequence>
<dbReference type="OrthoDB" id="3461417at2"/>
<evidence type="ECO:0000259" key="5">
    <source>
        <dbReference type="PROSITE" id="PS50931"/>
    </source>
</evidence>
<comment type="similarity">
    <text evidence="1">Belongs to the LysR transcriptional regulatory family.</text>
</comment>
<dbReference type="InterPro" id="IPR036388">
    <property type="entry name" value="WH-like_DNA-bd_sf"/>
</dbReference>
<proteinExistence type="inferred from homology"/>
<keyword evidence="7" id="KW-1185">Reference proteome</keyword>
<dbReference type="SUPFAM" id="SSF53850">
    <property type="entry name" value="Periplasmic binding protein-like II"/>
    <property type="match status" value="1"/>
</dbReference>
<keyword evidence="3" id="KW-0238">DNA-binding</keyword>
<dbReference type="GO" id="GO:0003677">
    <property type="term" value="F:DNA binding"/>
    <property type="evidence" value="ECO:0007669"/>
    <property type="project" value="UniProtKB-KW"/>
</dbReference>
<dbReference type="Gene3D" id="3.40.190.10">
    <property type="entry name" value="Periplasmic binding protein-like II"/>
    <property type="match status" value="2"/>
</dbReference>
<dbReference type="SUPFAM" id="SSF46785">
    <property type="entry name" value="Winged helix' DNA-binding domain"/>
    <property type="match status" value="1"/>
</dbReference>
<evidence type="ECO:0000256" key="2">
    <source>
        <dbReference type="ARBA" id="ARBA00023015"/>
    </source>
</evidence>
<evidence type="ECO:0000313" key="6">
    <source>
        <dbReference type="EMBL" id="TWF82218.1"/>
    </source>
</evidence>
<dbReference type="RefSeq" id="WP_147260575.1">
    <property type="nucleotide sequence ID" value="NZ_VIWU01000001.1"/>
</dbReference>
<dbReference type="GO" id="GO:0003700">
    <property type="term" value="F:DNA-binding transcription factor activity"/>
    <property type="evidence" value="ECO:0007669"/>
    <property type="project" value="InterPro"/>
</dbReference>